<dbReference type="Gene3D" id="3.40.1080.10">
    <property type="entry name" value="Glutaconate Coenzyme A-transferase"/>
    <property type="match status" value="1"/>
</dbReference>
<proteinExistence type="predicted"/>
<reference evidence="1 2" key="1">
    <citation type="submission" date="2012-10" db="EMBL/GenBank/DDBJ databases">
        <authorList>
            <person name="Harkins D.M."/>
            <person name="Durkin A.S."/>
            <person name="Brinkac L.M."/>
            <person name="Haft D.H."/>
            <person name="Selengut J.D."/>
            <person name="Sanka R."/>
            <person name="DePew J."/>
            <person name="Purushe J."/>
            <person name="Whelen A.C."/>
            <person name="Vinetz J.M."/>
            <person name="Sutton G.G."/>
            <person name="Nierman W.C."/>
            <person name="Fouts D.E."/>
        </authorList>
    </citation>
    <scope>NUCLEOTIDE SEQUENCE [LARGE SCALE GENOMIC DNA]</scope>
    <source>
        <strain evidence="1 2">2006001853</strain>
    </source>
</reference>
<evidence type="ECO:0000313" key="2">
    <source>
        <dbReference type="Proteomes" id="UP000001338"/>
    </source>
</evidence>
<organism evidence="1 2">
    <name type="scientific">Leptospira weilii str. 2006001853</name>
    <dbReference type="NCBI Taxonomy" id="1001589"/>
    <lineage>
        <taxon>Bacteria</taxon>
        <taxon>Pseudomonadati</taxon>
        <taxon>Spirochaetota</taxon>
        <taxon>Spirochaetia</taxon>
        <taxon>Leptospirales</taxon>
        <taxon>Leptospiraceae</taxon>
        <taxon>Leptospira</taxon>
    </lineage>
</organism>
<comment type="caution">
    <text evidence="1">The sequence shown here is derived from an EMBL/GenBank/DDBJ whole genome shotgun (WGS) entry which is preliminary data.</text>
</comment>
<dbReference type="Proteomes" id="UP000001338">
    <property type="component" value="Unassembled WGS sequence"/>
</dbReference>
<protein>
    <submittedName>
        <fullName evidence="1">Uncharacterized protein</fullName>
    </submittedName>
</protein>
<name>A0A828YUV2_9LEPT</name>
<dbReference type="RefSeq" id="WP_004497389.1">
    <property type="nucleotide sequence ID" value="NZ_AFLV02000079.1"/>
</dbReference>
<accession>A0A828YUV2</accession>
<dbReference type="AlphaFoldDB" id="A0A828YUV2"/>
<dbReference type="EMBL" id="AFLV02000079">
    <property type="protein sequence ID" value="EKR62507.1"/>
    <property type="molecule type" value="Genomic_DNA"/>
</dbReference>
<evidence type="ECO:0000313" key="1">
    <source>
        <dbReference type="EMBL" id="EKR62507.1"/>
    </source>
</evidence>
<sequence length="52" mass="5681">MENLSFKPNSKLISTDSAISSIKSGQKVFVHSVLPSLLIDALTARANEHRPM</sequence>
<gene>
    <name evidence="1" type="ORF">LEP1GSC036_1951</name>
</gene>